<dbReference type="EMBL" id="CADCXU010028178">
    <property type="protein sequence ID" value="CAB0014675.1"/>
    <property type="molecule type" value="Genomic_DNA"/>
</dbReference>
<accession>A0A6H5HDT0</accession>
<protein>
    <submittedName>
        <fullName evidence="1">Uncharacterized protein</fullName>
    </submittedName>
</protein>
<reference evidence="1 2" key="1">
    <citation type="submission" date="2020-02" db="EMBL/GenBank/DDBJ databases">
        <authorList>
            <person name="Ferguson B K."/>
        </authorList>
    </citation>
    <scope>NUCLEOTIDE SEQUENCE [LARGE SCALE GENOMIC DNA]</scope>
</reference>
<gene>
    <name evidence="1" type="ORF">NTEN_LOCUS19087</name>
</gene>
<organism evidence="1 2">
    <name type="scientific">Nesidiocoris tenuis</name>
    <dbReference type="NCBI Taxonomy" id="355587"/>
    <lineage>
        <taxon>Eukaryota</taxon>
        <taxon>Metazoa</taxon>
        <taxon>Ecdysozoa</taxon>
        <taxon>Arthropoda</taxon>
        <taxon>Hexapoda</taxon>
        <taxon>Insecta</taxon>
        <taxon>Pterygota</taxon>
        <taxon>Neoptera</taxon>
        <taxon>Paraneoptera</taxon>
        <taxon>Hemiptera</taxon>
        <taxon>Heteroptera</taxon>
        <taxon>Panheteroptera</taxon>
        <taxon>Cimicomorpha</taxon>
        <taxon>Miridae</taxon>
        <taxon>Dicyphina</taxon>
        <taxon>Nesidiocoris</taxon>
    </lineage>
</organism>
<name>A0A6H5HDT0_9HEMI</name>
<keyword evidence="2" id="KW-1185">Reference proteome</keyword>
<evidence type="ECO:0000313" key="2">
    <source>
        <dbReference type="Proteomes" id="UP000479000"/>
    </source>
</evidence>
<dbReference type="Proteomes" id="UP000479000">
    <property type="component" value="Unassembled WGS sequence"/>
</dbReference>
<evidence type="ECO:0000313" key="1">
    <source>
        <dbReference type="EMBL" id="CAB0014675.1"/>
    </source>
</evidence>
<proteinExistence type="predicted"/>
<dbReference type="AlphaFoldDB" id="A0A6H5HDT0"/>
<sequence length="80" mass="8929">MNQHERTCRCSMGSSRASALLNRAARLIRADFWRVRHNISAYGSAYSGTMACRAAQAITTSLTDGRCCALSEQLYIISYY</sequence>